<dbReference type="SUPFAM" id="SSF52540">
    <property type="entry name" value="P-loop containing nucleoside triphosphate hydrolases"/>
    <property type="match status" value="1"/>
</dbReference>
<name>A0A6J2TQF9_DROLE</name>
<dbReference type="GO" id="GO:0003676">
    <property type="term" value="F:nucleic acid binding"/>
    <property type="evidence" value="ECO:0007669"/>
    <property type="project" value="InterPro"/>
</dbReference>
<evidence type="ECO:0000256" key="5">
    <source>
        <dbReference type="ARBA" id="ARBA00022806"/>
    </source>
</evidence>
<protein>
    <recommendedName>
        <fullName evidence="1">RNA helicase</fullName>
        <ecNumber evidence="1">3.6.4.13</ecNumber>
    </recommendedName>
</protein>
<dbReference type="GO" id="GO:0005524">
    <property type="term" value="F:ATP binding"/>
    <property type="evidence" value="ECO:0007669"/>
    <property type="project" value="UniProtKB-KW"/>
</dbReference>
<keyword evidence="8" id="KW-0479">Metal-binding</keyword>
<comment type="catalytic activity">
    <reaction evidence="7">
        <text>ATP + H2O = ADP + phosphate + H(+)</text>
        <dbReference type="Rhea" id="RHEA:13065"/>
        <dbReference type="ChEBI" id="CHEBI:15377"/>
        <dbReference type="ChEBI" id="CHEBI:15378"/>
        <dbReference type="ChEBI" id="CHEBI:30616"/>
        <dbReference type="ChEBI" id="CHEBI:43474"/>
        <dbReference type="ChEBI" id="CHEBI:456216"/>
        <dbReference type="EC" id="3.6.4.13"/>
    </reaction>
</comment>
<evidence type="ECO:0000256" key="2">
    <source>
        <dbReference type="ARBA" id="ARBA00022737"/>
    </source>
</evidence>
<dbReference type="RefSeq" id="XP_030378911.1">
    <property type="nucleotide sequence ID" value="XM_030523051.1"/>
</dbReference>
<keyword evidence="8" id="KW-0863">Zinc-finger</keyword>
<evidence type="ECO:0000256" key="3">
    <source>
        <dbReference type="ARBA" id="ARBA00022741"/>
    </source>
</evidence>
<feature type="zinc finger region" description="C3H1-type" evidence="8">
    <location>
        <begin position="747"/>
        <end position="774"/>
    </location>
</feature>
<feature type="compositionally biased region" description="Basic and acidic residues" evidence="9">
    <location>
        <begin position="29"/>
        <end position="40"/>
    </location>
</feature>
<dbReference type="PANTHER" id="PTHR22655:SF2">
    <property type="entry name" value="ATP-DEPENDENT RNA HELICASE TDRD12-RELATED"/>
    <property type="match status" value="1"/>
</dbReference>
<accession>A0A6J2TQF9</accession>
<keyword evidence="3" id="KW-0547">Nucleotide-binding</keyword>
<proteinExistence type="predicted"/>
<organism evidence="11 12">
    <name type="scientific">Drosophila lebanonensis</name>
    <name type="common">Fruit fly</name>
    <name type="synonym">Scaptodrosophila lebanonensis</name>
    <dbReference type="NCBI Taxonomy" id="7225"/>
    <lineage>
        <taxon>Eukaryota</taxon>
        <taxon>Metazoa</taxon>
        <taxon>Ecdysozoa</taxon>
        <taxon>Arthropoda</taxon>
        <taxon>Hexapoda</taxon>
        <taxon>Insecta</taxon>
        <taxon>Pterygota</taxon>
        <taxon>Neoptera</taxon>
        <taxon>Endopterygota</taxon>
        <taxon>Diptera</taxon>
        <taxon>Brachycera</taxon>
        <taxon>Muscomorpha</taxon>
        <taxon>Ephydroidea</taxon>
        <taxon>Drosophilidae</taxon>
        <taxon>Scaptodrosophila</taxon>
    </lineage>
</organism>
<dbReference type="InterPro" id="IPR027417">
    <property type="entry name" value="P-loop_NTPase"/>
</dbReference>
<keyword evidence="11" id="KW-1185">Reference proteome</keyword>
<dbReference type="OrthoDB" id="249932at2759"/>
<reference evidence="12" key="1">
    <citation type="submission" date="2025-08" db="UniProtKB">
        <authorList>
            <consortium name="RefSeq"/>
        </authorList>
    </citation>
    <scope>IDENTIFICATION</scope>
    <source>
        <strain evidence="12">11010-0011.00</strain>
        <tissue evidence="12">Whole body</tissue>
    </source>
</reference>
<keyword evidence="5 12" id="KW-0347">Helicase</keyword>
<dbReference type="GO" id="GO:0016787">
    <property type="term" value="F:hydrolase activity"/>
    <property type="evidence" value="ECO:0007669"/>
    <property type="project" value="UniProtKB-KW"/>
</dbReference>
<dbReference type="GO" id="GO:0003724">
    <property type="term" value="F:RNA helicase activity"/>
    <property type="evidence" value="ECO:0007669"/>
    <property type="project" value="UniProtKB-EC"/>
</dbReference>
<dbReference type="CTD" id="31262"/>
<evidence type="ECO:0000256" key="6">
    <source>
        <dbReference type="ARBA" id="ARBA00022840"/>
    </source>
</evidence>
<dbReference type="GO" id="GO:0008270">
    <property type="term" value="F:zinc ion binding"/>
    <property type="evidence" value="ECO:0007669"/>
    <property type="project" value="UniProtKB-KW"/>
</dbReference>
<dbReference type="GeneID" id="115627396"/>
<dbReference type="AlphaFoldDB" id="A0A6J2TQF9"/>
<sequence length="801" mass="90912">MPTGSERGALAKRLQKNRNRKPKSPLKLETLKSSEPKNGDSDPVITDFKYSSNCLLQILDYDGMAYTFITPNSTADALNFLALSIKTKDLISVRIVIVCVEASEAKDVHQEMAKRGVSAILYTDTESKMWTSVWQMWMQGHLNSVLIVCDDLILKLGSQKANYIIHFTLPAFSHVFFQRFALTKESSSKIETFVIRAENDTHIFPFLKPTCRQNAAALENFSTMQINENDAIEEHCNTISPVEKEPLATYVNDFQTMADSSTSSIPSMVAAGVEPMENVPLFGNEKEAALYEKSSTEQGLSKYVHVGIVAHSRLPIPVCYQSADLLVQPQIKAAMQREGICRSYRNQRVAWLHAIKGHALTVVGPKRTGKTWCYLPALCERAYQQMLQRQPMNDGVDCDVNDCGPSAIIVVASEEQGLQLAEWCRKLLDFSQLDVEILVWLFHRSNALEVCSRLVEPCGIFLTTADLFLYVLQQSKEPNPIFNPAAICCVALDGFDDMCAQWRKCCTQLLHLLPTLLKFGPNQTQLMVTMRFWLPQMLNDLLPSSPDVQLVFEDALEAAIYGGVNFEFKVAKEPELEHNRDILEFIQGLQQNPESKNLKTQGLVIACTNLEQALQLSGFLSEHNLETSIYSAHNNASNLSLAQWRLQTTPTILITIDEVLPNLRHDHISYLINFQMPSSWTTFKDRFALLYGSYKANASTLIVARKQNEFLLWHLCTFIVKHELKMPYEFIDIFFQMRVERECLAPRNDSSLCSQFIAYGNCSRRDCRHRHIIWKSECKPPKHYPIEGVIEFQIIQVSTYL</sequence>
<evidence type="ECO:0000256" key="1">
    <source>
        <dbReference type="ARBA" id="ARBA00012552"/>
    </source>
</evidence>
<feature type="compositionally biased region" description="Basic residues" evidence="9">
    <location>
        <begin position="13"/>
        <end position="24"/>
    </location>
</feature>
<keyword evidence="6" id="KW-0067">ATP-binding</keyword>
<evidence type="ECO:0000313" key="11">
    <source>
        <dbReference type="Proteomes" id="UP000504634"/>
    </source>
</evidence>
<evidence type="ECO:0000256" key="7">
    <source>
        <dbReference type="ARBA" id="ARBA00047984"/>
    </source>
</evidence>
<dbReference type="InterPro" id="IPR011545">
    <property type="entry name" value="DEAD/DEAH_box_helicase_dom"/>
</dbReference>
<feature type="domain" description="C3H1-type" evidence="10">
    <location>
        <begin position="747"/>
        <end position="774"/>
    </location>
</feature>
<dbReference type="GO" id="GO:0042078">
    <property type="term" value="P:germ-line stem cell division"/>
    <property type="evidence" value="ECO:0007669"/>
    <property type="project" value="TreeGrafter"/>
</dbReference>
<keyword evidence="8" id="KW-0862">Zinc</keyword>
<dbReference type="PROSITE" id="PS50103">
    <property type="entry name" value="ZF_C3H1"/>
    <property type="match status" value="1"/>
</dbReference>
<keyword evidence="4" id="KW-0378">Hydrolase</keyword>
<dbReference type="EC" id="3.6.4.13" evidence="1"/>
<gene>
    <name evidence="12" type="primary">LOC115627396</name>
</gene>
<dbReference type="PANTHER" id="PTHR22655">
    <property type="entry name" value="ATP-DEPENDENT RNA HELICASE TDRD12-RELATED"/>
    <property type="match status" value="1"/>
</dbReference>
<evidence type="ECO:0000256" key="4">
    <source>
        <dbReference type="ARBA" id="ARBA00022801"/>
    </source>
</evidence>
<evidence type="ECO:0000256" key="8">
    <source>
        <dbReference type="PROSITE-ProRule" id="PRU00723"/>
    </source>
</evidence>
<evidence type="ECO:0000313" key="12">
    <source>
        <dbReference type="RefSeq" id="XP_030378911.1"/>
    </source>
</evidence>
<dbReference type="Pfam" id="PF00270">
    <property type="entry name" value="DEAD"/>
    <property type="match status" value="1"/>
</dbReference>
<dbReference type="InterPro" id="IPR000571">
    <property type="entry name" value="Znf_CCCH"/>
</dbReference>
<keyword evidence="2" id="KW-0677">Repeat</keyword>
<dbReference type="Proteomes" id="UP000504634">
    <property type="component" value="Unplaced"/>
</dbReference>
<dbReference type="Gene3D" id="3.40.50.300">
    <property type="entry name" value="P-loop containing nucleotide triphosphate hydrolases"/>
    <property type="match status" value="1"/>
</dbReference>
<feature type="region of interest" description="Disordered" evidence="9">
    <location>
        <begin position="1"/>
        <end position="42"/>
    </location>
</feature>
<evidence type="ECO:0000259" key="10">
    <source>
        <dbReference type="PROSITE" id="PS50103"/>
    </source>
</evidence>
<evidence type="ECO:0000256" key="9">
    <source>
        <dbReference type="SAM" id="MobiDB-lite"/>
    </source>
</evidence>